<dbReference type="InterPro" id="IPR041492">
    <property type="entry name" value="HAD_2"/>
</dbReference>
<evidence type="ECO:0000313" key="2">
    <source>
        <dbReference type="Proteomes" id="UP000606870"/>
    </source>
</evidence>
<evidence type="ECO:0000313" key="1">
    <source>
        <dbReference type="EMBL" id="MBC3537898.1"/>
    </source>
</evidence>
<reference evidence="1 2" key="1">
    <citation type="submission" date="2020-08" db="EMBL/GenBank/DDBJ databases">
        <authorList>
            <person name="Liu C."/>
            <person name="Sun Q."/>
        </authorList>
    </citation>
    <scope>NUCLEOTIDE SEQUENCE [LARGE SCALE GENOMIC DNA]</scope>
    <source>
        <strain evidence="1 2">NSJ-59</strain>
    </source>
</reference>
<dbReference type="GO" id="GO:0016787">
    <property type="term" value="F:hydrolase activity"/>
    <property type="evidence" value="ECO:0007669"/>
    <property type="project" value="UniProtKB-KW"/>
</dbReference>
<keyword evidence="1" id="KW-0378">Hydrolase</keyword>
<gene>
    <name evidence="1" type="ORF">H8J70_11675</name>
</gene>
<dbReference type="Gene3D" id="3.40.50.1000">
    <property type="entry name" value="HAD superfamily/HAD-like"/>
    <property type="match status" value="1"/>
</dbReference>
<dbReference type="Proteomes" id="UP000606870">
    <property type="component" value="Unassembled WGS sequence"/>
</dbReference>
<organism evidence="1 2">
    <name type="scientific">Megasphaera hominis</name>
    <dbReference type="NCBI Taxonomy" id="159836"/>
    <lineage>
        <taxon>Bacteria</taxon>
        <taxon>Bacillati</taxon>
        <taxon>Bacillota</taxon>
        <taxon>Negativicutes</taxon>
        <taxon>Veillonellales</taxon>
        <taxon>Veillonellaceae</taxon>
        <taxon>Megasphaera</taxon>
    </lineage>
</organism>
<dbReference type="SFLD" id="SFLDS00003">
    <property type="entry name" value="Haloacid_Dehalogenase"/>
    <property type="match status" value="1"/>
</dbReference>
<dbReference type="InterPro" id="IPR023198">
    <property type="entry name" value="PGP-like_dom2"/>
</dbReference>
<accession>A0ABR6VL57</accession>
<dbReference type="InterPro" id="IPR023214">
    <property type="entry name" value="HAD_sf"/>
</dbReference>
<dbReference type="InterPro" id="IPR050155">
    <property type="entry name" value="HAD-like_hydrolase_sf"/>
</dbReference>
<keyword evidence="2" id="KW-1185">Reference proteome</keyword>
<dbReference type="SUPFAM" id="SSF56784">
    <property type="entry name" value="HAD-like"/>
    <property type="match status" value="1"/>
</dbReference>
<dbReference type="EMBL" id="JACOGK010000049">
    <property type="protein sequence ID" value="MBC3537898.1"/>
    <property type="molecule type" value="Genomic_DNA"/>
</dbReference>
<dbReference type="Pfam" id="PF13419">
    <property type="entry name" value="HAD_2"/>
    <property type="match status" value="1"/>
</dbReference>
<protein>
    <submittedName>
        <fullName evidence="1">HAD family hydrolase</fullName>
    </submittedName>
</protein>
<dbReference type="SFLD" id="SFLDG01129">
    <property type="entry name" value="C1.5:_HAD__Beta-PGM__Phosphata"/>
    <property type="match status" value="1"/>
</dbReference>
<comment type="caution">
    <text evidence="1">The sequence shown here is derived from an EMBL/GenBank/DDBJ whole genome shotgun (WGS) entry which is preliminary data.</text>
</comment>
<dbReference type="Gene3D" id="1.10.150.240">
    <property type="entry name" value="Putative phosphatase, domain 2"/>
    <property type="match status" value="1"/>
</dbReference>
<dbReference type="PANTHER" id="PTHR43434:SF1">
    <property type="entry name" value="PHOSPHOGLYCOLATE PHOSPHATASE"/>
    <property type="match status" value="1"/>
</dbReference>
<dbReference type="PANTHER" id="PTHR43434">
    <property type="entry name" value="PHOSPHOGLYCOLATE PHOSPHATASE"/>
    <property type="match status" value="1"/>
</dbReference>
<proteinExistence type="predicted"/>
<dbReference type="InterPro" id="IPR036412">
    <property type="entry name" value="HAD-like_sf"/>
</dbReference>
<sequence>MYKAYVFDFDYTLVNSEQGIVMCFEMLLRDEGYPPVPRAKICSTIGKTMFDAMSILTGETDKGRLAHLIRLYKVNYSDYHMTPNTHLYPQTKPALTYLKEHGALCCIVSTKTRHRINQTLEREHMEPLIDLVVGVEDVPEAKPAPCGIQAVQKQFHLQPADILYIGDSLIDADTAVNSGVDFAAVTTGATPAAAFSDRPHIQIMSDLSELCRL</sequence>
<name>A0ABR6VL57_9FIRM</name>